<name>A0A9J7MLM1_BRAFL</name>
<evidence type="ECO:0000256" key="5">
    <source>
        <dbReference type="ARBA" id="ARBA00022670"/>
    </source>
</evidence>
<dbReference type="RefSeq" id="XP_035671586.1">
    <property type="nucleotide sequence ID" value="XM_035815693.1"/>
</dbReference>
<dbReference type="PANTHER" id="PTHR11533">
    <property type="entry name" value="PROTEASE M1 ZINC METALLOPROTEASE"/>
    <property type="match status" value="1"/>
</dbReference>
<reference evidence="17" key="1">
    <citation type="journal article" date="2020" name="Nat. Ecol. Evol.">
        <title>Deeply conserved synteny resolves early events in vertebrate evolution.</title>
        <authorList>
            <person name="Simakov O."/>
            <person name="Marletaz F."/>
            <person name="Yue J.X."/>
            <person name="O'Connell B."/>
            <person name="Jenkins J."/>
            <person name="Brandt A."/>
            <person name="Calef R."/>
            <person name="Tung C.H."/>
            <person name="Huang T.K."/>
            <person name="Schmutz J."/>
            <person name="Satoh N."/>
            <person name="Yu J.K."/>
            <person name="Putnam N.H."/>
            <person name="Green R.E."/>
            <person name="Rokhsar D.S."/>
        </authorList>
    </citation>
    <scope>NUCLEOTIDE SEQUENCE [LARGE SCALE GENOMIC DNA]</scope>
    <source>
        <strain evidence="17">S238N-H82</strain>
    </source>
</reference>
<evidence type="ECO:0000256" key="1">
    <source>
        <dbReference type="ARBA" id="ARBA00001947"/>
    </source>
</evidence>
<dbReference type="GO" id="GO:0008270">
    <property type="term" value="F:zinc ion binding"/>
    <property type="evidence" value="ECO:0007669"/>
    <property type="project" value="InterPro"/>
</dbReference>
<dbReference type="GO" id="GO:0070006">
    <property type="term" value="F:metalloaminopeptidase activity"/>
    <property type="evidence" value="ECO:0000318"/>
    <property type="project" value="GO_Central"/>
</dbReference>
<evidence type="ECO:0000256" key="8">
    <source>
        <dbReference type="ARBA" id="ARBA00022833"/>
    </source>
</evidence>
<dbReference type="InterPro" id="IPR045357">
    <property type="entry name" value="Aminopeptidase_N-like_N"/>
</dbReference>
<feature type="domain" description="ERAP1-like C-terminal" evidence="15">
    <location>
        <begin position="637"/>
        <end position="951"/>
    </location>
</feature>
<dbReference type="InterPro" id="IPR024571">
    <property type="entry name" value="ERAP1-like_C_dom"/>
</dbReference>
<dbReference type="InterPro" id="IPR001930">
    <property type="entry name" value="Peptidase_M1"/>
</dbReference>
<dbReference type="Gene3D" id="2.60.40.1730">
    <property type="entry name" value="tricorn interacting facor f3 domain"/>
    <property type="match status" value="1"/>
</dbReference>
<protein>
    <submittedName>
        <fullName evidence="18">Aminopeptidase N-like</fullName>
    </submittedName>
</protein>
<dbReference type="InterPro" id="IPR014782">
    <property type="entry name" value="Peptidase_M1_dom"/>
</dbReference>
<keyword evidence="9" id="KW-0482">Metalloprotease</keyword>
<accession>A0A9J7MLM1</accession>
<dbReference type="GO" id="GO:0006508">
    <property type="term" value="P:proteolysis"/>
    <property type="evidence" value="ECO:0000318"/>
    <property type="project" value="GO_Central"/>
</dbReference>
<dbReference type="GeneID" id="118412679"/>
<dbReference type="Gene3D" id="2.60.40.1910">
    <property type="match status" value="1"/>
</dbReference>
<keyword evidence="4" id="KW-1003">Cell membrane</keyword>
<dbReference type="GO" id="GO:0005886">
    <property type="term" value="C:plasma membrane"/>
    <property type="evidence" value="ECO:0007669"/>
    <property type="project" value="UniProtKB-SubCell"/>
</dbReference>
<evidence type="ECO:0000256" key="2">
    <source>
        <dbReference type="ARBA" id="ARBA00004236"/>
    </source>
</evidence>
<evidence type="ECO:0000256" key="11">
    <source>
        <dbReference type="ARBA" id="ARBA00023157"/>
    </source>
</evidence>
<feature type="domain" description="Peptidase M1 membrane alanine aminopeptidase" evidence="14">
    <location>
        <begin position="345"/>
        <end position="560"/>
    </location>
</feature>
<dbReference type="OrthoDB" id="10031169at2759"/>
<dbReference type="PANTHER" id="PTHR11533:SF294">
    <property type="entry name" value="THYROTROPIN-RELEASING HORMONE-DEGRADING ECTOENZYME"/>
    <property type="match status" value="1"/>
</dbReference>
<dbReference type="SUPFAM" id="SSF63737">
    <property type="entry name" value="Leukotriene A4 hydrolase N-terminal domain"/>
    <property type="match status" value="1"/>
</dbReference>
<comment type="cofactor">
    <cofactor evidence="1">
        <name>Zn(2+)</name>
        <dbReference type="ChEBI" id="CHEBI:29105"/>
    </cofactor>
</comment>
<keyword evidence="12" id="KW-0325">Glycoprotein</keyword>
<dbReference type="GO" id="GO:0043171">
    <property type="term" value="P:peptide catabolic process"/>
    <property type="evidence" value="ECO:0000318"/>
    <property type="project" value="GO_Central"/>
</dbReference>
<proteinExistence type="inferred from homology"/>
<dbReference type="SUPFAM" id="SSF55486">
    <property type="entry name" value="Metalloproteases ('zincins'), catalytic domain"/>
    <property type="match status" value="1"/>
</dbReference>
<evidence type="ECO:0000256" key="7">
    <source>
        <dbReference type="ARBA" id="ARBA00022801"/>
    </source>
</evidence>
<feature type="transmembrane region" description="Helical" evidence="13">
    <location>
        <begin position="51"/>
        <end position="70"/>
    </location>
</feature>
<keyword evidence="8" id="KW-0862">Zinc</keyword>
<gene>
    <name evidence="18" type="primary">LOC118412679</name>
</gene>
<evidence type="ECO:0000256" key="10">
    <source>
        <dbReference type="ARBA" id="ARBA00023136"/>
    </source>
</evidence>
<dbReference type="PRINTS" id="PR00756">
    <property type="entry name" value="ALADIPTASE"/>
</dbReference>
<keyword evidence="13" id="KW-0812">Transmembrane</keyword>
<dbReference type="Pfam" id="PF01433">
    <property type="entry name" value="Peptidase_M1"/>
    <property type="match status" value="1"/>
</dbReference>
<dbReference type="GO" id="GO:0005615">
    <property type="term" value="C:extracellular space"/>
    <property type="evidence" value="ECO:0000318"/>
    <property type="project" value="GO_Central"/>
</dbReference>
<evidence type="ECO:0000256" key="13">
    <source>
        <dbReference type="SAM" id="Phobius"/>
    </source>
</evidence>
<keyword evidence="13" id="KW-1133">Transmembrane helix</keyword>
<evidence type="ECO:0000256" key="6">
    <source>
        <dbReference type="ARBA" id="ARBA00022723"/>
    </source>
</evidence>
<evidence type="ECO:0000259" key="16">
    <source>
        <dbReference type="Pfam" id="PF17900"/>
    </source>
</evidence>
<evidence type="ECO:0000256" key="3">
    <source>
        <dbReference type="ARBA" id="ARBA00010136"/>
    </source>
</evidence>
<dbReference type="Gene3D" id="1.10.390.10">
    <property type="entry name" value="Neutral Protease Domain 2"/>
    <property type="match status" value="1"/>
</dbReference>
<dbReference type="OMA" id="YRANITT"/>
<dbReference type="Pfam" id="PF11838">
    <property type="entry name" value="ERAP1_C"/>
    <property type="match status" value="1"/>
</dbReference>
<evidence type="ECO:0000256" key="9">
    <source>
        <dbReference type="ARBA" id="ARBA00023049"/>
    </source>
</evidence>
<dbReference type="KEGG" id="bfo:118412679"/>
<keyword evidence="10 13" id="KW-0472">Membrane</keyword>
<dbReference type="Pfam" id="PF17900">
    <property type="entry name" value="Peptidase_M1_N"/>
    <property type="match status" value="1"/>
</dbReference>
<evidence type="ECO:0000259" key="15">
    <source>
        <dbReference type="Pfam" id="PF11838"/>
    </source>
</evidence>
<evidence type="ECO:0000313" key="18">
    <source>
        <dbReference type="RefSeq" id="XP_035671586.1"/>
    </source>
</evidence>
<keyword evidence="7" id="KW-0378">Hydrolase</keyword>
<evidence type="ECO:0000256" key="12">
    <source>
        <dbReference type="ARBA" id="ARBA00023180"/>
    </source>
</evidence>
<dbReference type="Gene3D" id="1.25.50.20">
    <property type="match status" value="1"/>
</dbReference>
<dbReference type="Proteomes" id="UP000001554">
    <property type="component" value="Chromosome 3"/>
</dbReference>
<comment type="similarity">
    <text evidence="3">Belongs to the peptidase M1 family.</text>
</comment>
<dbReference type="FunFam" id="2.60.40.1730:FF:000035">
    <property type="entry name" value="Putative aminopeptidase-2"/>
    <property type="match status" value="1"/>
</dbReference>
<evidence type="ECO:0000256" key="4">
    <source>
        <dbReference type="ARBA" id="ARBA00022475"/>
    </source>
</evidence>
<dbReference type="AlphaFoldDB" id="A0A9J7MLM1"/>
<dbReference type="InterPro" id="IPR042097">
    <property type="entry name" value="Aminopeptidase_N-like_N_sf"/>
</dbReference>
<comment type="subcellular location">
    <subcellularLocation>
        <location evidence="2">Cell membrane</location>
    </subcellularLocation>
</comment>
<sequence length="975" mass="111176">MGDGICEIAIDGLPSVARQAPPRIDPVNQLDEDGQMVAIPEEPYSIKRWQVFCIIFVILGAFGGVVYFIVLPIKSYKPPSVLKPKPGDPSRPFTDATPEIPKEYPWEQQRIPNDLQPYEYRLTLRLDVTKHVYSGSLVINLRCYHPTEYIILDIQDVRISDNLVSVIDLSTGKIQPVADTFQVSDRRTRYIISVADKLRVGSIYRANITTFTGRVTAEPPGLYTAMHRARRGRDRRMIVSGLKPTGARHVFPCMDDPAMKATFDVIIEHPSDQTALTSSPSESTTTLPNGWVRETFYRTSKLSTHLLGFALFEGMTELERFSSRGQVVRVWSAFDPTSSPAAEVALNTTLDAISNIKDLLGLDYLLQKTDVLPVPGQIVPYDVYSGLLMVRDTLLFCDVDDSSIRDQLQCAMALNHAVAHYWFGISVTAAWWSDLWVTEALSTELAYESLACHFPELSMDPIQLVESVLPAFLYDGHSETRSLNSEAWTETLDGSEKIVMSGKGLTILKMVRSIVYDSSYMRAKKTILASYGTINTSQLWDTLSQATDSFVNVSLVMNNWVSNAGYPYVTLRQTVEDNGARRIYIIQEPFSYFLTSRSTLHWNIPVAYKTKEQSDARVLWLNDSVKNISDDSPMGEWVLGKVDSNGFYRVNYGPGNWKLLSDQLLTNHTVFDVSTRASLIDDAFNLARASRLLIPTALDLTRYLDKEDDYVPWKAALRALHYLLTVLSKSQSYNSLKAYISNKVVVAMRRYKIQEDVIRRRLLYSELFEAACRYGDTNARKTAIELFRKWRTRRQRIDPDIRKSVLQEGIASGGQSEWNFVWRKYNSSSTTSPQDRQLFLTVLASSQQDYILYRYLGWTKDGFNIRREDVPLVFRSMADTVAGRELAWKFVFGNWRELQQRFADTPSIQEEILRSVSSQMTSGYELKQLRQLKELIDIPRLRRILERAEEQTDLHIRWLAGNEKYVSDWLGETDV</sequence>
<dbReference type="InterPro" id="IPR050344">
    <property type="entry name" value="Peptidase_M1_aminopeptidases"/>
</dbReference>
<dbReference type="FunFam" id="1.25.50.20:FF:000001">
    <property type="entry name" value="Aminopeptidase"/>
    <property type="match status" value="1"/>
</dbReference>
<feature type="domain" description="Aminopeptidase N-like N-terminal" evidence="16">
    <location>
        <begin position="117"/>
        <end position="306"/>
    </location>
</feature>
<keyword evidence="6" id="KW-0479">Metal-binding</keyword>
<keyword evidence="17" id="KW-1185">Reference proteome</keyword>
<dbReference type="InterPro" id="IPR027268">
    <property type="entry name" value="Peptidase_M4/M1_CTD_sf"/>
</dbReference>
<keyword evidence="11" id="KW-1015">Disulfide bond</keyword>
<reference evidence="18" key="2">
    <citation type="submission" date="2025-08" db="UniProtKB">
        <authorList>
            <consortium name="RefSeq"/>
        </authorList>
    </citation>
    <scope>IDENTIFICATION</scope>
    <source>
        <strain evidence="18">S238N-H82</strain>
        <tissue evidence="18">Testes</tissue>
    </source>
</reference>
<evidence type="ECO:0000259" key="14">
    <source>
        <dbReference type="Pfam" id="PF01433"/>
    </source>
</evidence>
<keyword evidence="5" id="KW-0645">Protease</keyword>
<organism evidence="17 18">
    <name type="scientific">Branchiostoma floridae</name>
    <name type="common">Florida lancelet</name>
    <name type="synonym">Amphioxus</name>
    <dbReference type="NCBI Taxonomy" id="7739"/>
    <lineage>
        <taxon>Eukaryota</taxon>
        <taxon>Metazoa</taxon>
        <taxon>Chordata</taxon>
        <taxon>Cephalochordata</taxon>
        <taxon>Leptocardii</taxon>
        <taxon>Amphioxiformes</taxon>
        <taxon>Branchiostomatidae</taxon>
        <taxon>Branchiostoma</taxon>
    </lineage>
</organism>
<evidence type="ECO:0000313" key="17">
    <source>
        <dbReference type="Proteomes" id="UP000001554"/>
    </source>
</evidence>